<keyword evidence="5" id="KW-0479">Metal-binding</keyword>
<keyword evidence="11" id="KW-1185">Reference proteome</keyword>
<reference evidence="10 11" key="1">
    <citation type="submission" date="2021-05" db="EMBL/GenBank/DDBJ databases">
        <title>The draft genome of Geobacter chapellei DSM 13688.</title>
        <authorList>
            <person name="Xu Z."/>
            <person name="Masuda Y."/>
            <person name="Itoh H."/>
            <person name="Senoo K."/>
        </authorList>
    </citation>
    <scope>NUCLEOTIDE SEQUENCE [LARGE SCALE GENOMIC DNA]</scope>
    <source>
        <strain evidence="10 11">DSM 13688</strain>
    </source>
</reference>
<keyword evidence="3" id="KW-0808">Transferase</keyword>
<keyword evidence="4" id="KW-0949">S-adenosyl-L-methionine</keyword>
<protein>
    <submittedName>
        <fullName evidence="10">B12-binding domain-containing radical SAM protein</fullName>
    </submittedName>
</protein>
<accession>A0ABS5UB39</accession>
<evidence type="ECO:0000259" key="8">
    <source>
        <dbReference type="PROSITE" id="PS51332"/>
    </source>
</evidence>
<dbReference type="Pfam" id="PF13282">
    <property type="entry name" value="DUF4070"/>
    <property type="match status" value="1"/>
</dbReference>
<comment type="cofactor">
    <cofactor evidence="1">
        <name>[4Fe-4S] cluster</name>
        <dbReference type="ChEBI" id="CHEBI:49883"/>
    </cofactor>
</comment>
<dbReference type="InterPro" id="IPR006158">
    <property type="entry name" value="Cobalamin-bd"/>
</dbReference>
<dbReference type="InterPro" id="IPR007197">
    <property type="entry name" value="rSAM"/>
</dbReference>
<dbReference type="SUPFAM" id="SSF102114">
    <property type="entry name" value="Radical SAM enzymes"/>
    <property type="match status" value="1"/>
</dbReference>
<evidence type="ECO:0000313" key="11">
    <source>
        <dbReference type="Proteomes" id="UP000784128"/>
    </source>
</evidence>
<dbReference type="SFLD" id="SFLDG01123">
    <property type="entry name" value="methyltransferase_(Class_B)"/>
    <property type="match status" value="1"/>
</dbReference>
<evidence type="ECO:0000256" key="1">
    <source>
        <dbReference type="ARBA" id="ARBA00001966"/>
    </source>
</evidence>
<dbReference type="InterPro" id="IPR051198">
    <property type="entry name" value="BchE-like"/>
</dbReference>
<dbReference type="PROSITE" id="PS51918">
    <property type="entry name" value="RADICAL_SAM"/>
    <property type="match status" value="1"/>
</dbReference>
<evidence type="ECO:0000256" key="3">
    <source>
        <dbReference type="ARBA" id="ARBA00022679"/>
    </source>
</evidence>
<dbReference type="InterPro" id="IPR034466">
    <property type="entry name" value="Methyltransferase_Class_B"/>
</dbReference>
<evidence type="ECO:0000259" key="9">
    <source>
        <dbReference type="PROSITE" id="PS51918"/>
    </source>
</evidence>
<sequence>MIQSYSSRAPRLLLIYPATHRLGWERNFQLPYHSLQQVAAATPSHWEVTLVDELQDEVPYGRDYDLIGITAMTHQATHAYEIADRYRAEGVPVIMGGMHPTVLPEEALLHADAVVVGEAEPVMAGLLDDFLAGRLGRIYHAALPTDDLLRVPWARRDILEGKRYLTTQTIQASRGCPYDCDFCTVTPYFGNRFRYRDPADILAQIRSFPRKLVVFLDDNLLGDTAKARPILEGMAEMGIRWGSQTSLRFAEDPELLKLVARSGCIGLFVGIESVSGKYSNFSKASGSSTEADLIKRVRDAGIILEASFIFGFDDHDESVFENTLRFVREVSPGVPTFNLLTPYPGTAFFRRFQQEGRLLHTDWSRYNHSEVVFQPKLMTAERLQRGWQEARRETYTWPSIFSRVFSMPTHRLNCLAYNFLRKGPNTRRAKAGSPTIFAESIQGQGQNLSSDPSL</sequence>
<dbReference type="InterPro" id="IPR023404">
    <property type="entry name" value="rSAM_horseshoe"/>
</dbReference>
<dbReference type="InterPro" id="IPR025274">
    <property type="entry name" value="DUF4070"/>
</dbReference>
<dbReference type="SMART" id="SM00729">
    <property type="entry name" value="Elp3"/>
    <property type="match status" value="1"/>
</dbReference>
<keyword evidence="6" id="KW-0408">Iron</keyword>
<dbReference type="PROSITE" id="PS51332">
    <property type="entry name" value="B12_BINDING"/>
    <property type="match status" value="1"/>
</dbReference>
<dbReference type="Gene3D" id="3.80.30.20">
    <property type="entry name" value="tm_1862 like domain"/>
    <property type="match status" value="1"/>
</dbReference>
<gene>
    <name evidence="10" type="ORF">KJB30_13900</name>
</gene>
<dbReference type="InterPro" id="IPR006638">
    <property type="entry name" value="Elp3/MiaA/NifB-like_rSAM"/>
</dbReference>
<evidence type="ECO:0000256" key="2">
    <source>
        <dbReference type="ARBA" id="ARBA00022603"/>
    </source>
</evidence>
<dbReference type="SFLD" id="SFLDS00029">
    <property type="entry name" value="Radical_SAM"/>
    <property type="match status" value="1"/>
</dbReference>
<feature type="domain" description="B12-binding" evidence="8">
    <location>
        <begin position="51"/>
        <end position="137"/>
    </location>
</feature>
<dbReference type="Gene3D" id="3.40.50.280">
    <property type="entry name" value="Cobalamin-binding domain"/>
    <property type="match status" value="1"/>
</dbReference>
<evidence type="ECO:0000256" key="5">
    <source>
        <dbReference type="ARBA" id="ARBA00022723"/>
    </source>
</evidence>
<keyword evidence="7" id="KW-0411">Iron-sulfur</keyword>
<dbReference type="SFLD" id="SFLDG01082">
    <property type="entry name" value="B12-binding_domain_containing"/>
    <property type="match status" value="1"/>
</dbReference>
<dbReference type="Proteomes" id="UP000784128">
    <property type="component" value="Unassembled WGS sequence"/>
</dbReference>
<dbReference type="CDD" id="cd02068">
    <property type="entry name" value="radical_SAM_B12_BD"/>
    <property type="match status" value="1"/>
</dbReference>
<dbReference type="Pfam" id="PF02310">
    <property type="entry name" value="B12-binding"/>
    <property type="match status" value="1"/>
</dbReference>
<dbReference type="PANTHER" id="PTHR43409">
    <property type="entry name" value="ANAEROBIC MAGNESIUM-PROTOPORPHYRIN IX MONOMETHYL ESTER CYCLASE-RELATED"/>
    <property type="match status" value="1"/>
</dbReference>
<evidence type="ECO:0000313" key="10">
    <source>
        <dbReference type="EMBL" id="MBT1072885.1"/>
    </source>
</evidence>
<evidence type="ECO:0000256" key="7">
    <source>
        <dbReference type="ARBA" id="ARBA00023014"/>
    </source>
</evidence>
<name>A0ABS5UB39_9BACT</name>
<evidence type="ECO:0000256" key="4">
    <source>
        <dbReference type="ARBA" id="ARBA00022691"/>
    </source>
</evidence>
<dbReference type="RefSeq" id="WP_214300353.1">
    <property type="nucleotide sequence ID" value="NZ_JAHDYS010000014.1"/>
</dbReference>
<dbReference type="EMBL" id="JAHDYS010000014">
    <property type="protein sequence ID" value="MBT1072885.1"/>
    <property type="molecule type" value="Genomic_DNA"/>
</dbReference>
<organism evidence="10 11">
    <name type="scientific">Pelotalea chapellei</name>
    <dbReference type="NCBI Taxonomy" id="44671"/>
    <lineage>
        <taxon>Bacteria</taxon>
        <taxon>Pseudomonadati</taxon>
        <taxon>Thermodesulfobacteriota</taxon>
        <taxon>Desulfuromonadia</taxon>
        <taxon>Geobacterales</taxon>
        <taxon>Geobacteraceae</taxon>
        <taxon>Pelotalea</taxon>
    </lineage>
</organism>
<dbReference type="CDD" id="cd01335">
    <property type="entry name" value="Radical_SAM"/>
    <property type="match status" value="1"/>
</dbReference>
<comment type="caution">
    <text evidence="10">The sequence shown here is derived from an EMBL/GenBank/DDBJ whole genome shotgun (WGS) entry which is preliminary data.</text>
</comment>
<evidence type="ECO:0000256" key="6">
    <source>
        <dbReference type="ARBA" id="ARBA00023004"/>
    </source>
</evidence>
<dbReference type="Pfam" id="PF04055">
    <property type="entry name" value="Radical_SAM"/>
    <property type="match status" value="1"/>
</dbReference>
<feature type="domain" description="Radical SAM core" evidence="9">
    <location>
        <begin position="162"/>
        <end position="389"/>
    </location>
</feature>
<dbReference type="PANTHER" id="PTHR43409:SF7">
    <property type="entry name" value="BLL1977 PROTEIN"/>
    <property type="match status" value="1"/>
</dbReference>
<keyword evidence="2" id="KW-0489">Methyltransferase</keyword>
<dbReference type="InterPro" id="IPR058240">
    <property type="entry name" value="rSAM_sf"/>
</dbReference>
<proteinExistence type="predicted"/>